<accession>A0AA39IAH8</accession>
<dbReference type="PANTHER" id="PTHR45712:SF22">
    <property type="entry name" value="INSULIN-LIKE GROWTH FACTOR-BINDING PROTEIN COMPLEX ACID LABILE SUBUNIT"/>
    <property type="match status" value="1"/>
</dbReference>
<proteinExistence type="predicted"/>
<keyword evidence="3" id="KW-0732">Signal</keyword>
<dbReference type="InterPro" id="IPR001611">
    <property type="entry name" value="Leu-rich_rpt"/>
</dbReference>
<keyword evidence="2" id="KW-0677">Repeat</keyword>
<dbReference type="Gene3D" id="3.80.10.10">
    <property type="entry name" value="Ribonuclease Inhibitor"/>
    <property type="match status" value="2"/>
</dbReference>
<keyword evidence="5" id="KW-1185">Reference proteome</keyword>
<dbReference type="AlphaFoldDB" id="A0AA39IAH8"/>
<feature type="signal peptide" evidence="3">
    <location>
        <begin position="1"/>
        <end position="18"/>
    </location>
</feature>
<evidence type="ECO:0000313" key="4">
    <source>
        <dbReference type="EMBL" id="KAK0419699.1"/>
    </source>
</evidence>
<evidence type="ECO:0000256" key="1">
    <source>
        <dbReference type="ARBA" id="ARBA00022614"/>
    </source>
</evidence>
<dbReference type="InterPro" id="IPR032675">
    <property type="entry name" value="LRR_dom_sf"/>
</dbReference>
<keyword evidence="1" id="KW-0433">Leucine-rich repeat</keyword>
<evidence type="ECO:0000313" key="5">
    <source>
        <dbReference type="Proteomes" id="UP001175271"/>
    </source>
</evidence>
<dbReference type="PANTHER" id="PTHR45712">
    <property type="entry name" value="AGAP008170-PA"/>
    <property type="match status" value="1"/>
</dbReference>
<dbReference type="EMBL" id="JAUCMV010000002">
    <property type="protein sequence ID" value="KAK0419699.1"/>
    <property type="molecule type" value="Genomic_DNA"/>
</dbReference>
<name>A0AA39IAH8_9BILA</name>
<dbReference type="Pfam" id="PF13855">
    <property type="entry name" value="LRR_8"/>
    <property type="match status" value="1"/>
</dbReference>
<sequence>MLLWLAVTMLNLVVASNAEGNLLHPCPTECECVEPHTLNCVNAEIGKIPADWPANLRRLIMRNCTLSTVHKNAFKKFQKLEELRIVKCPNLDVIDKMAFKGLNKLSSLHITDNPKLSEFFKSTFSGIGNQHGLRIYIHDNGLKRIHGHTFRNAHNIRELSIVDSNFEVMSHAFSSIFKLDFLTLKGVNKIDSMAFANTSRLHRLVVHQSKFSISPMAFAKLSHVNQILLNDNDIRVIATDAFAELGTVGSVHLSSNTITRLEPRAFASLENVGTLLLSHNTFRSTLGDPETLMTTASKFVFNENTIPCECALAWILHHRDRNLLTDNYCGQEESFRAVAYYKPKACPAQSNIVKEVKESKDTMFDFPGLFSASKEVSRDSLATATFLLISFVVSYFV</sequence>
<dbReference type="InterPro" id="IPR026906">
    <property type="entry name" value="LRR_5"/>
</dbReference>
<evidence type="ECO:0000256" key="2">
    <source>
        <dbReference type="ARBA" id="ARBA00022737"/>
    </source>
</evidence>
<evidence type="ECO:0008006" key="6">
    <source>
        <dbReference type="Google" id="ProtNLM"/>
    </source>
</evidence>
<dbReference type="Proteomes" id="UP001175271">
    <property type="component" value="Unassembled WGS sequence"/>
</dbReference>
<dbReference type="InterPro" id="IPR050333">
    <property type="entry name" value="SLRP"/>
</dbReference>
<gene>
    <name evidence="4" type="ORF">QR680_014273</name>
</gene>
<organism evidence="4 5">
    <name type="scientific">Steinernema hermaphroditum</name>
    <dbReference type="NCBI Taxonomy" id="289476"/>
    <lineage>
        <taxon>Eukaryota</taxon>
        <taxon>Metazoa</taxon>
        <taxon>Ecdysozoa</taxon>
        <taxon>Nematoda</taxon>
        <taxon>Chromadorea</taxon>
        <taxon>Rhabditida</taxon>
        <taxon>Tylenchina</taxon>
        <taxon>Panagrolaimomorpha</taxon>
        <taxon>Strongyloidoidea</taxon>
        <taxon>Steinernematidae</taxon>
        <taxon>Steinernema</taxon>
    </lineage>
</organism>
<reference evidence="4" key="1">
    <citation type="submission" date="2023-06" db="EMBL/GenBank/DDBJ databases">
        <title>Genomic analysis of the entomopathogenic nematode Steinernema hermaphroditum.</title>
        <authorList>
            <person name="Schwarz E.M."/>
            <person name="Heppert J.K."/>
            <person name="Baniya A."/>
            <person name="Schwartz H.T."/>
            <person name="Tan C.-H."/>
            <person name="Antoshechkin I."/>
            <person name="Sternberg P.W."/>
            <person name="Goodrich-Blair H."/>
            <person name="Dillman A.R."/>
        </authorList>
    </citation>
    <scope>NUCLEOTIDE SEQUENCE</scope>
    <source>
        <strain evidence="4">PS9179</strain>
        <tissue evidence="4">Whole animal</tissue>
    </source>
</reference>
<protein>
    <recommendedName>
        <fullName evidence="6">LRRCT domain-containing protein</fullName>
    </recommendedName>
</protein>
<evidence type="ECO:0000256" key="3">
    <source>
        <dbReference type="SAM" id="SignalP"/>
    </source>
</evidence>
<comment type="caution">
    <text evidence="4">The sequence shown here is derived from an EMBL/GenBank/DDBJ whole genome shotgun (WGS) entry which is preliminary data.</text>
</comment>
<feature type="chain" id="PRO_5041453697" description="LRRCT domain-containing protein" evidence="3">
    <location>
        <begin position="19"/>
        <end position="397"/>
    </location>
</feature>
<dbReference type="SUPFAM" id="SSF52058">
    <property type="entry name" value="L domain-like"/>
    <property type="match status" value="1"/>
</dbReference>
<dbReference type="Pfam" id="PF13306">
    <property type="entry name" value="LRR_5"/>
    <property type="match status" value="1"/>
</dbReference>